<proteinExistence type="predicted"/>
<organism evidence="2 3">
    <name type="scientific">Cercophora newfieldiana</name>
    <dbReference type="NCBI Taxonomy" id="92897"/>
    <lineage>
        <taxon>Eukaryota</taxon>
        <taxon>Fungi</taxon>
        <taxon>Dikarya</taxon>
        <taxon>Ascomycota</taxon>
        <taxon>Pezizomycotina</taxon>
        <taxon>Sordariomycetes</taxon>
        <taxon>Sordariomycetidae</taxon>
        <taxon>Sordariales</taxon>
        <taxon>Lasiosphaeriaceae</taxon>
        <taxon>Cercophora</taxon>
    </lineage>
</organism>
<evidence type="ECO:0000256" key="1">
    <source>
        <dbReference type="SAM" id="MobiDB-lite"/>
    </source>
</evidence>
<comment type="caution">
    <text evidence="2">The sequence shown here is derived from an EMBL/GenBank/DDBJ whole genome shotgun (WGS) entry which is preliminary data.</text>
</comment>
<protein>
    <submittedName>
        <fullName evidence="2">Uncharacterized protein</fullName>
    </submittedName>
</protein>
<keyword evidence="3" id="KW-1185">Reference proteome</keyword>
<reference evidence="2" key="1">
    <citation type="submission" date="2023-06" db="EMBL/GenBank/DDBJ databases">
        <title>Genome-scale phylogeny and comparative genomics of the fungal order Sordariales.</title>
        <authorList>
            <consortium name="Lawrence Berkeley National Laboratory"/>
            <person name="Hensen N."/>
            <person name="Bonometti L."/>
            <person name="Westerberg I."/>
            <person name="Brannstrom I.O."/>
            <person name="Guillou S."/>
            <person name="Cros-Aarteil S."/>
            <person name="Calhoun S."/>
            <person name="Haridas S."/>
            <person name="Kuo A."/>
            <person name="Mondo S."/>
            <person name="Pangilinan J."/>
            <person name="Riley R."/>
            <person name="Labutti K."/>
            <person name="Andreopoulos B."/>
            <person name="Lipzen A."/>
            <person name="Chen C."/>
            <person name="Yanf M."/>
            <person name="Daum C."/>
            <person name="Ng V."/>
            <person name="Clum A."/>
            <person name="Steindorff A."/>
            <person name="Ohm R."/>
            <person name="Martin F."/>
            <person name="Silar P."/>
            <person name="Natvig D."/>
            <person name="Lalanne C."/>
            <person name="Gautier V."/>
            <person name="Ament-Velasquez S.L."/>
            <person name="Kruys A."/>
            <person name="Hutchinson M.I."/>
            <person name="Powell A.J."/>
            <person name="Barry K."/>
            <person name="Miller A.N."/>
            <person name="Grigoriev I.V."/>
            <person name="Debuchy R."/>
            <person name="Gladieux P."/>
            <person name="Thoren M.H."/>
            <person name="Johannesson H."/>
        </authorList>
    </citation>
    <scope>NUCLEOTIDE SEQUENCE</scope>
    <source>
        <strain evidence="2">SMH2532-1</strain>
    </source>
</reference>
<evidence type="ECO:0000313" key="2">
    <source>
        <dbReference type="EMBL" id="KAK0649565.1"/>
    </source>
</evidence>
<dbReference type="AlphaFoldDB" id="A0AA40CSG3"/>
<accession>A0AA40CSG3</accession>
<dbReference type="EMBL" id="JAULSV010000003">
    <property type="protein sequence ID" value="KAK0649565.1"/>
    <property type="molecule type" value="Genomic_DNA"/>
</dbReference>
<feature type="region of interest" description="Disordered" evidence="1">
    <location>
        <begin position="18"/>
        <end position="50"/>
    </location>
</feature>
<sequence length="183" mass="20636">MLPNGIIAKFAGALSGFGSRGVTESQRSTSASTKMPPSKKDRDSSGKKKKAPSRTVWVWVCCKCGKAGSDMLMYREYCPACTWPRCANCDGGPAFYAAIIRQPQWTIICYYGLNSKRLCFWQSHYPPFPARAFKELRPRLCIFQALVASMTGRLYRCTMEERGNLLSGLVLEHGKERIHPRRK</sequence>
<dbReference type="Proteomes" id="UP001174936">
    <property type="component" value="Unassembled WGS sequence"/>
</dbReference>
<feature type="compositionally biased region" description="Polar residues" evidence="1">
    <location>
        <begin position="22"/>
        <end position="35"/>
    </location>
</feature>
<evidence type="ECO:0000313" key="3">
    <source>
        <dbReference type="Proteomes" id="UP001174936"/>
    </source>
</evidence>
<gene>
    <name evidence="2" type="ORF">B0T16DRAFT_133695</name>
</gene>
<name>A0AA40CSG3_9PEZI</name>